<evidence type="ECO:0000256" key="2">
    <source>
        <dbReference type="ARBA" id="ARBA00033753"/>
    </source>
</evidence>
<feature type="domain" description="TsaA-like" evidence="3">
    <location>
        <begin position="7"/>
        <end position="137"/>
    </location>
</feature>
<sequence>MAQIADMKPIGVIHSPYKNVGECPNQSYKSKEIAEVEVFEEYEDGLNGIDGFSHIVIVFLFHRSKGYSLIVAPFHSNHLRGVFATRSPRRPNPIGISIVRLIERRGNILKIRGIDMIEGTPILDIKPYVPLFDGDVKIGWLKGKIK</sequence>
<dbReference type="SUPFAM" id="SSF118196">
    <property type="entry name" value="YaeB-like"/>
    <property type="match status" value="1"/>
</dbReference>
<dbReference type="NCBIfam" id="TIGR00104">
    <property type="entry name" value="tRNA_TsaA"/>
    <property type="match status" value="1"/>
</dbReference>
<dbReference type="InterPro" id="IPR036414">
    <property type="entry name" value="YaeB_N_sf"/>
</dbReference>
<evidence type="ECO:0000313" key="5">
    <source>
        <dbReference type="Proteomes" id="UP000320766"/>
    </source>
</evidence>
<dbReference type="Proteomes" id="UP000320766">
    <property type="component" value="Unassembled WGS sequence"/>
</dbReference>
<dbReference type="AlphaFoldDB" id="A0A520KX92"/>
<proteinExistence type="inferred from homology"/>
<dbReference type="PROSITE" id="PS51668">
    <property type="entry name" value="TSAA_2"/>
    <property type="match status" value="1"/>
</dbReference>
<dbReference type="PANTHER" id="PTHR12818">
    <property type="entry name" value="TRNA (ADENINE(37)-N6)-METHYLTRANSFERASE"/>
    <property type="match status" value="1"/>
</dbReference>
<keyword evidence="1" id="KW-0949">S-adenosyl-L-methionine</keyword>
<dbReference type="CDD" id="cd09281">
    <property type="entry name" value="UPF0066"/>
    <property type="match status" value="1"/>
</dbReference>
<dbReference type="InterPro" id="IPR023368">
    <property type="entry name" value="UPF0066_cons_site"/>
</dbReference>
<dbReference type="InterPro" id="IPR040372">
    <property type="entry name" value="YaeB-like"/>
</dbReference>
<dbReference type="InterPro" id="IPR023370">
    <property type="entry name" value="TrmO-like_N"/>
</dbReference>
<dbReference type="PANTHER" id="PTHR12818:SF0">
    <property type="entry name" value="TRNA (ADENINE(37)-N6)-METHYLTRANSFERASE"/>
    <property type="match status" value="1"/>
</dbReference>
<keyword evidence="4" id="KW-0489">Methyltransferase</keyword>
<evidence type="ECO:0000259" key="3">
    <source>
        <dbReference type="PROSITE" id="PS51668"/>
    </source>
</evidence>
<dbReference type="GO" id="GO:0008168">
    <property type="term" value="F:methyltransferase activity"/>
    <property type="evidence" value="ECO:0007669"/>
    <property type="project" value="UniProtKB-KW"/>
</dbReference>
<reference evidence="4 5" key="1">
    <citation type="journal article" date="2019" name="Nat. Microbiol.">
        <title>Wide diversity of methane and short-chain alkane metabolisms in uncultured archaea.</title>
        <authorList>
            <person name="Borrel G."/>
            <person name="Adam P.S."/>
            <person name="McKay L.J."/>
            <person name="Chen L.X."/>
            <person name="Sierra-Garcia I.N."/>
            <person name="Sieber C.M."/>
            <person name="Letourneur Q."/>
            <person name="Ghozlane A."/>
            <person name="Andersen G.L."/>
            <person name="Li W.J."/>
            <person name="Hallam S.J."/>
            <person name="Muyzer G."/>
            <person name="de Oliveira V.M."/>
            <person name="Inskeep W.P."/>
            <person name="Banfield J.F."/>
            <person name="Gribaldo S."/>
        </authorList>
    </citation>
    <scope>NUCLEOTIDE SEQUENCE [LARGE SCALE GENOMIC DNA]</scope>
    <source>
        <strain evidence="4">NM1b</strain>
    </source>
</reference>
<evidence type="ECO:0000313" key="4">
    <source>
        <dbReference type="EMBL" id="RZN70294.1"/>
    </source>
</evidence>
<dbReference type="GO" id="GO:0032259">
    <property type="term" value="P:methylation"/>
    <property type="evidence" value="ECO:0007669"/>
    <property type="project" value="UniProtKB-KW"/>
</dbReference>
<dbReference type="Gene3D" id="2.40.30.70">
    <property type="entry name" value="YaeB-like"/>
    <property type="match status" value="1"/>
</dbReference>
<evidence type="ECO:0000256" key="1">
    <source>
        <dbReference type="ARBA" id="ARBA00022691"/>
    </source>
</evidence>
<dbReference type="InterPro" id="IPR036413">
    <property type="entry name" value="YaeB-like_sf"/>
</dbReference>
<accession>A0A520KX92</accession>
<comment type="caution">
    <text evidence="4">The sequence shown here is derived from an EMBL/GenBank/DDBJ whole genome shotgun (WGS) entry which is preliminary data.</text>
</comment>
<organism evidence="4 5">
    <name type="scientific">Candidatus Methanolliviera hydrocarbonicum</name>
    <dbReference type="NCBI Taxonomy" id="2491085"/>
    <lineage>
        <taxon>Archaea</taxon>
        <taxon>Methanobacteriati</taxon>
        <taxon>Methanobacteriota</taxon>
        <taxon>Candidatus Methanoliparia</taxon>
        <taxon>Candidatus Methanoliparales</taxon>
        <taxon>Candidatus Methanollivieraceae</taxon>
        <taxon>Candidatus Methanolliviera</taxon>
    </lineage>
</organism>
<gene>
    <name evidence="4" type="primary">tsaA</name>
    <name evidence="4" type="ORF">EF807_03435</name>
</gene>
<keyword evidence="4" id="KW-0808">Transferase</keyword>
<dbReference type="PROSITE" id="PS01318">
    <property type="entry name" value="TSAA_1"/>
    <property type="match status" value="1"/>
</dbReference>
<dbReference type="EMBL" id="RXIL01000058">
    <property type="protein sequence ID" value="RZN70294.1"/>
    <property type="molecule type" value="Genomic_DNA"/>
</dbReference>
<name>A0A520KX92_9EURY</name>
<protein>
    <submittedName>
        <fullName evidence="4">tRNA (N6-threonylcarbamoyladenosine(37)-N6)-methyltransferase TrmO</fullName>
    </submittedName>
</protein>
<comment type="similarity">
    <text evidence="2">Belongs to the tRNA methyltransferase O family.</text>
</comment>
<dbReference type="Pfam" id="PF01980">
    <property type="entry name" value="TrmO_N"/>
    <property type="match status" value="1"/>
</dbReference>